<dbReference type="RefSeq" id="WP_100254658.1">
    <property type="nucleotide sequence ID" value="NZ_CP015819.1"/>
</dbReference>
<name>A0A1Y0L160_9MOLU</name>
<organism evidence="5 6">
    <name type="scientific">Spiroplasma clarkii</name>
    <dbReference type="NCBI Taxonomy" id="2139"/>
    <lineage>
        <taxon>Bacteria</taxon>
        <taxon>Bacillati</taxon>
        <taxon>Mycoplasmatota</taxon>
        <taxon>Mollicutes</taxon>
        <taxon>Entomoplasmatales</taxon>
        <taxon>Spiroplasmataceae</taxon>
        <taxon>Spiroplasma</taxon>
    </lineage>
</organism>
<keyword evidence="2" id="KW-0547">Nucleotide-binding</keyword>
<evidence type="ECO:0000256" key="2">
    <source>
        <dbReference type="ARBA" id="ARBA00022741"/>
    </source>
</evidence>
<dbReference type="GO" id="GO:0016887">
    <property type="term" value="F:ATP hydrolysis activity"/>
    <property type="evidence" value="ECO:0007669"/>
    <property type="project" value="InterPro"/>
</dbReference>
<dbReference type="CDD" id="cd03230">
    <property type="entry name" value="ABC_DR_subfamily_A"/>
    <property type="match status" value="1"/>
</dbReference>
<dbReference type="AlphaFoldDB" id="A0A1Y0L160"/>
<keyword evidence="6" id="KW-1185">Reference proteome</keyword>
<dbReference type="OrthoDB" id="9778547at2"/>
<dbReference type="KEGG" id="scla:SCLARK_001179"/>
<dbReference type="InterPro" id="IPR003439">
    <property type="entry name" value="ABC_transporter-like_ATP-bd"/>
</dbReference>
<dbReference type="SMART" id="SM00382">
    <property type="entry name" value="AAA"/>
    <property type="match status" value="1"/>
</dbReference>
<accession>A0A1Y0L160</accession>
<evidence type="ECO:0000259" key="4">
    <source>
        <dbReference type="PROSITE" id="PS50893"/>
    </source>
</evidence>
<proteinExistence type="predicted"/>
<dbReference type="EMBL" id="CP024870">
    <property type="protein sequence ID" value="ATX71117.1"/>
    <property type="molecule type" value="Genomic_DNA"/>
</dbReference>
<dbReference type="InterPro" id="IPR027417">
    <property type="entry name" value="P-loop_NTPase"/>
</dbReference>
<dbReference type="PROSITE" id="PS50893">
    <property type="entry name" value="ABC_TRANSPORTER_2"/>
    <property type="match status" value="1"/>
</dbReference>
<keyword evidence="1" id="KW-0813">Transport</keyword>
<feature type="domain" description="ABC transporter" evidence="4">
    <location>
        <begin position="2"/>
        <end position="229"/>
    </location>
</feature>
<gene>
    <name evidence="5" type="ORF">SCLAR_v1c08040</name>
</gene>
<dbReference type="InterPro" id="IPR051782">
    <property type="entry name" value="ABC_Transporter_VariousFunc"/>
</dbReference>
<keyword evidence="3 5" id="KW-0067">ATP-binding</keyword>
<dbReference type="GO" id="GO:0005524">
    <property type="term" value="F:ATP binding"/>
    <property type="evidence" value="ECO:0007669"/>
    <property type="project" value="UniProtKB-KW"/>
</dbReference>
<evidence type="ECO:0000256" key="3">
    <source>
        <dbReference type="ARBA" id="ARBA00022840"/>
    </source>
</evidence>
<dbReference type="Pfam" id="PF00005">
    <property type="entry name" value="ABC_tran"/>
    <property type="match status" value="1"/>
</dbReference>
<dbReference type="PANTHER" id="PTHR42939:SF1">
    <property type="entry name" value="ABC TRANSPORTER ATP-BINDING PROTEIN ALBC-RELATED"/>
    <property type="match status" value="1"/>
</dbReference>
<evidence type="ECO:0000256" key="1">
    <source>
        <dbReference type="ARBA" id="ARBA00022448"/>
    </source>
</evidence>
<dbReference type="SUPFAM" id="SSF52540">
    <property type="entry name" value="P-loop containing nucleoside triphosphate hydrolases"/>
    <property type="match status" value="1"/>
</dbReference>
<sequence>MINIKNVSKHFQEKTANKKISIEVKPNEIFGILGPNGAGKTTLIRQVLGFIKPDSGEILINNVNPWNNSKKLMLDVGYLAGEIATYDFMTGREFIDFNIKFKQNTNKEFLQDLIDYFDFEPSLKTKIKRMSKGTKQKVSIIVATMNKPKFLILDEPTSGLDPVMQDKFNKLILKLKKEGTTVLLCSHMFAEVIKLCERACFIKDGTIIREIATDSLSVESLEKDFLALYSTKELI</sequence>
<reference evidence="5 6" key="1">
    <citation type="submission" date="2017-11" db="EMBL/GenBank/DDBJ databases">
        <title>Complete genome sequence of Spiroplasma clarkii CN-5 (DSM 19994).</title>
        <authorList>
            <person name="Tsai Y.-M."/>
            <person name="Chang A."/>
            <person name="Lo W.-S."/>
            <person name="Kuo C.-H."/>
        </authorList>
    </citation>
    <scope>NUCLEOTIDE SEQUENCE [LARGE SCALE GENOMIC DNA]</scope>
    <source>
        <strain evidence="5 6">CN-5</strain>
    </source>
</reference>
<dbReference type="Proteomes" id="UP000231179">
    <property type="component" value="Chromosome"/>
</dbReference>
<dbReference type="InterPro" id="IPR003593">
    <property type="entry name" value="AAA+_ATPase"/>
</dbReference>
<dbReference type="Gene3D" id="3.40.50.300">
    <property type="entry name" value="P-loop containing nucleotide triphosphate hydrolases"/>
    <property type="match status" value="1"/>
</dbReference>
<dbReference type="PANTHER" id="PTHR42939">
    <property type="entry name" value="ABC TRANSPORTER ATP-BINDING PROTEIN ALBC-RELATED"/>
    <property type="match status" value="1"/>
</dbReference>
<evidence type="ECO:0000313" key="6">
    <source>
        <dbReference type="Proteomes" id="UP000231179"/>
    </source>
</evidence>
<protein>
    <submittedName>
        <fullName evidence="5">ABC transporter ATP-binding protein</fullName>
    </submittedName>
</protein>
<evidence type="ECO:0000313" key="5">
    <source>
        <dbReference type="EMBL" id="ATX71117.1"/>
    </source>
</evidence>